<dbReference type="WBParaSite" id="ACOC_0000286701-mRNA-1">
    <property type="protein sequence ID" value="ACOC_0000286701-mRNA-1"/>
    <property type="gene ID" value="ACOC_0000286701"/>
</dbReference>
<gene>
    <name evidence="6" type="ORF">ACOC_LOCUS2868</name>
</gene>
<evidence type="ECO:0000256" key="3">
    <source>
        <dbReference type="ARBA" id="ARBA00022989"/>
    </source>
</evidence>
<feature type="transmembrane region" description="Helical" evidence="5">
    <location>
        <begin position="92"/>
        <end position="114"/>
    </location>
</feature>
<dbReference type="EMBL" id="UYYA01000671">
    <property type="protein sequence ID" value="VDM54453.1"/>
    <property type="molecule type" value="Genomic_DNA"/>
</dbReference>
<proteinExistence type="predicted"/>
<reference evidence="8" key="1">
    <citation type="submission" date="2017-02" db="UniProtKB">
        <authorList>
            <consortium name="WormBaseParasite"/>
        </authorList>
    </citation>
    <scope>IDENTIFICATION</scope>
</reference>
<comment type="subcellular location">
    <subcellularLocation>
        <location evidence="1">Membrane</location>
        <topology evidence="1">Multi-pass membrane protein</topology>
    </subcellularLocation>
</comment>
<evidence type="ECO:0000313" key="8">
    <source>
        <dbReference type="WBParaSite" id="ACOC_0000286701-mRNA-1"/>
    </source>
</evidence>
<evidence type="ECO:0000313" key="6">
    <source>
        <dbReference type="EMBL" id="VDM54453.1"/>
    </source>
</evidence>
<dbReference type="OrthoDB" id="432835at2759"/>
<keyword evidence="3 5" id="KW-1133">Transmembrane helix</keyword>
<evidence type="ECO:0000256" key="5">
    <source>
        <dbReference type="SAM" id="Phobius"/>
    </source>
</evidence>
<feature type="transmembrane region" description="Helical" evidence="5">
    <location>
        <begin position="173"/>
        <end position="193"/>
    </location>
</feature>
<evidence type="ECO:0000256" key="2">
    <source>
        <dbReference type="ARBA" id="ARBA00022692"/>
    </source>
</evidence>
<organism evidence="8">
    <name type="scientific">Angiostrongylus costaricensis</name>
    <name type="common">Nematode worm</name>
    <dbReference type="NCBI Taxonomy" id="334426"/>
    <lineage>
        <taxon>Eukaryota</taxon>
        <taxon>Metazoa</taxon>
        <taxon>Ecdysozoa</taxon>
        <taxon>Nematoda</taxon>
        <taxon>Chromadorea</taxon>
        <taxon>Rhabditida</taxon>
        <taxon>Rhabditina</taxon>
        <taxon>Rhabditomorpha</taxon>
        <taxon>Strongyloidea</taxon>
        <taxon>Metastrongylidae</taxon>
        <taxon>Angiostrongylus</taxon>
    </lineage>
</organism>
<evidence type="ECO:0000313" key="7">
    <source>
        <dbReference type="Proteomes" id="UP000267027"/>
    </source>
</evidence>
<name>A0A0R3PFC7_ANGCS</name>
<reference evidence="6 7" key="2">
    <citation type="submission" date="2018-11" db="EMBL/GenBank/DDBJ databases">
        <authorList>
            <consortium name="Pathogen Informatics"/>
        </authorList>
    </citation>
    <scope>NUCLEOTIDE SEQUENCE [LARGE SCALE GENOMIC DNA]</scope>
    <source>
        <strain evidence="6 7">Costa Rica</strain>
    </source>
</reference>
<evidence type="ECO:0000256" key="1">
    <source>
        <dbReference type="ARBA" id="ARBA00004141"/>
    </source>
</evidence>
<dbReference type="OMA" id="ADWLYHH"/>
<protein>
    <submittedName>
        <fullName evidence="8">Tetraspanin</fullName>
    </submittedName>
</protein>
<dbReference type="InterPro" id="IPR018499">
    <property type="entry name" value="Tetraspanin/Peripherin"/>
</dbReference>
<feature type="transmembrane region" description="Helical" evidence="5">
    <location>
        <begin position="54"/>
        <end position="80"/>
    </location>
</feature>
<evidence type="ECO:0000256" key="4">
    <source>
        <dbReference type="ARBA" id="ARBA00023136"/>
    </source>
</evidence>
<dbReference type="Pfam" id="PF00335">
    <property type="entry name" value="Tetraspanin"/>
    <property type="match status" value="1"/>
</dbReference>
<accession>A0A0R3PFC7</accession>
<keyword evidence="2 5" id="KW-0812">Transmembrane</keyword>
<dbReference type="GO" id="GO:0016020">
    <property type="term" value="C:membrane"/>
    <property type="evidence" value="ECO:0007669"/>
    <property type="project" value="UniProtKB-SubCell"/>
</dbReference>
<keyword evidence="7" id="KW-1185">Reference proteome</keyword>
<dbReference type="STRING" id="334426.A0A0R3PFC7"/>
<dbReference type="Proteomes" id="UP000267027">
    <property type="component" value="Unassembled WGS sequence"/>
</dbReference>
<keyword evidence="4 5" id="KW-0472">Membrane</keyword>
<sequence length="248" mass="27684">MLNGVSKAQLKRFIKRLLFMASLALLTTMGVNSFVVGVWLILDRTDFQDLIPSSFSVASTAAMCCTTGVAVCVVSVVGWISVRTCNRNLLNTFAAFTFLLIVVQVSTCILGIAYKYSTHDRVRRDLLTNINRTSLVTGEHAYDLSVSWDRIQKSGCFEVFADWLYHHVSVMNWASFSLLITEVICFFIAVDLYKSKSFFAVSSRESASCDDYQRCLVEMSVMDGGYPHHSESMESFIGTGRDALDSSF</sequence>
<feature type="transmembrane region" description="Helical" evidence="5">
    <location>
        <begin position="17"/>
        <end position="42"/>
    </location>
</feature>
<dbReference type="AlphaFoldDB" id="A0A0R3PFC7"/>